<dbReference type="PANTHER" id="PTHR47326">
    <property type="entry name" value="TRANSPOSABLE ELEMENT TC3 TRANSPOSASE-LIKE PROTEIN"/>
    <property type="match status" value="1"/>
</dbReference>
<dbReference type="Gene3D" id="3.30.420.10">
    <property type="entry name" value="Ribonuclease H-like superfamily/Ribonuclease H"/>
    <property type="match status" value="1"/>
</dbReference>
<dbReference type="Proteomes" id="UP000054359">
    <property type="component" value="Unassembled WGS sequence"/>
</dbReference>
<reference evidence="1 2" key="1">
    <citation type="submission" date="2013-11" db="EMBL/GenBank/DDBJ databases">
        <title>Genome sequencing of Stegodyphus mimosarum.</title>
        <authorList>
            <person name="Bechsgaard J."/>
        </authorList>
    </citation>
    <scope>NUCLEOTIDE SEQUENCE [LARGE SCALE GENOMIC DNA]</scope>
</reference>
<dbReference type="PANTHER" id="PTHR47326:SF1">
    <property type="entry name" value="HTH PSQ-TYPE DOMAIN-CONTAINING PROTEIN"/>
    <property type="match status" value="1"/>
</dbReference>
<keyword evidence="2" id="KW-1185">Reference proteome</keyword>
<dbReference type="OrthoDB" id="6436917at2759"/>
<dbReference type="GO" id="GO:0003676">
    <property type="term" value="F:nucleic acid binding"/>
    <property type="evidence" value="ECO:0007669"/>
    <property type="project" value="InterPro"/>
</dbReference>
<name>A0A087TRY0_STEMI</name>
<protein>
    <submittedName>
        <fullName evidence="1">Uncharacterized protein</fullName>
    </submittedName>
</protein>
<gene>
    <name evidence="1" type="ORF">X975_15899</name>
</gene>
<proteinExistence type="predicted"/>
<dbReference type="AlphaFoldDB" id="A0A087TRY0"/>
<evidence type="ECO:0000313" key="2">
    <source>
        <dbReference type="Proteomes" id="UP000054359"/>
    </source>
</evidence>
<dbReference type="InterPro" id="IPR036397">
    <property type="entry name" value="RNaseH_sf"/>
</dbReference>
<accession>A0A087TRY0</accession>
<sequence length="137" mass="15692">MEVNAAWPWKILWGDKAHFYLNGTVNTQNCRIWDDKSPHAVTAIPLHSPKVTVWCGFTAKFIVGPFFYENITPTGPETCSVTREKYYHMLNNSFVIPALQQRQCLGGNYFHARWRSSTRCCTGATDATTEIHNRKSH</sequence>
<feature type="non-terminal residue" evidence="1">
    <location>
        <position position="137"/>
    </location>
</feature>
<dbReference type="EMBL" id="KK116477">
    <property type="protein sequence ID" value="KFM67869.1"/>
    <property type="molecule type" value="Genomic_DNA"/>
</dbReference>
<organism evidence="1 2">
    <name type="scientific">Stegodyphus mimosarum</name>
    <name type="common">African social velvet spider</name>
    <dbReference type="NCBI Taxonomy" id="407821"/>
    <lineage>
        <taxon>Eukaryota</taxon>
        <taxon>Metazoa</taxon>
        <taxon>Ecdysozoa</taxon>
        <taxon>Arthropoda</taxon>
        <taxon>Chelicerata</taxon>
        <taxon>Arachnida</taxon>
        <taxon>Araneae</taxon>
        <taxon>Araneomorphae</taxon>
        <taxon>Entelegynae</taxon>
        <taxon>Eresoidea</taxon>
        <taxon>Eresidae</taxon>
        <taxon>Stegodyphus</taxon>
    </lineage>
</organism>
<evidence type="ECO:0000313" key="1">
    <source>
        <dbReference type="EMBL" id="KFM67869.1"/>
    </source>
</evidence>